<protein>
    <recommendedName>
        <fullName evidence="2">Pyrrolo-quinoline quinone repeat domain-containing protein</fullName>
    </recommendedName>
</protein>
<dbReference type="InterPro" id="IPR018391">
    <property type="entry name" value="PQQ_b-propeller_rpt"/>
</dbReference>
<proteinExistence type="predicted"/>
<reference evidence="3" key="1">
    <citation type="submission" date="2020-10" db="EMBL/GenBank/DDBJ databases">
        <title>Taxonomic study of unclassified bacteria belonging to the class Ktedonobacteria.</title>
        <authorList>
            <person name="Yabe S."/>
            <person name="Wang C.M."/>
            <person name="Zheng Y."/>
            <person name="Sakai Y."/>
            <person name="Cavaletti L."/>
            <person name="Monciardini P."/>
            <person name="Donadio S."/>
        </authorList>
    </citation>
    <scope>NUCLEOTIDE SEQUENCE</scope>
    <source>
        <strain evidence="3">SOSP1-1</strain>
    </source>
</reference>
<comment type="caution">
    <text evidence="3">The sequence shown here is derived from an EMBL/GenBank/DDBJ whole genome shotgun (WGS) entry which is preliminary data.</text>
</comment>
<dbReference type="SUPFAM" id="SSF50998">
    <property type="entry name" value="Quinoprotein alcohol dehydrogenase-like"/>
    <property type="match status" value="1"/>
</dbReference>
<dbReference type="InterPro" id="IPR002372">
    <property type="entry name" value="PQQ_rpt_dom"/>
</dbReference>
<keyword evidence="1" id="KW-0472">Membrane</keyword>
<dbReference type="Proteomes" id="UP000612362">
    <property type="component" value="Unassembled WGS sequence"/>
</dbReference>
<dbReference type="RefSeq" id="WP_220196680.1">
    <property type="nucleotide sequence ID" value="NZ_BNJF01000003.1"/>
</dbReference>
<evidence type="ECO:0000259" key="2">
    <source>
        <dbReference type="Pfam" id="PF13360"/>
    </source>
</evidence>
<evidence type="ECO:0000313" key="4">
    <source>
        <dbReference type="Proteomes" id="UP000612362"/>
    </source>
</evidence>
<dbReference type="Gene3D" id="2.130.10.10">
    <property type="entry name" value="YVTN repeat-like/Quinoprotein amine dehydrogenase"/>
    <property type="match status" value="1"/>
</dbReference>
<feature type="domain" description="Pyrrolo-quinoline quinone repeat" evidence="2">
    <location>
        <begin position="75"/>
        <end position="226"/>
    </location>
</feature>
<keyword evidence="1" id="KW-1133">Transmembrane helix</keyword>
<dbReference type="PANTHER" id="PTHR34512">
    <property type="entry name" value="CELL SURFACE PROTEIN"/>
    <property type="match status" value="1"/>
</dbReference>
<name>A0A8J3I8J0_9CHLR</name>
<dbReference type="PANTHER" id="PTHR34512:SF30">
    <property type="entry name" value="OUTER MEMBRANE PROTEIN ASSEMBLY FACTOR BAMB"/>
    <property type="match status" value="1"/>
</dbReference>
<dbReference type="InterPro" id="IPR011047">
    <property type="entry name" value="Quinoprotein_ADH-like_sf"/>
</dbReference>
<gene>
    <name evidence="3" type="ORF">KSX_55370</name>
</gene>
<accession>A0A8J3I8J0</accession>
<dbReference type="EMBL" id="BNJF01000003">
    <property type="protein sequence ID" value="GHO47374.1"/>
    <property type="molecule type" value="Genomic_DNA"/>
</dbReference>
<sequence>MKDSGRIGWTQRSKVLSIVTLALIVALLLGTVTFLSFNKKQAQGNAVTTRPVPKTPTAVTSSGIYMVANRGSFSNSLIRKADIHTRKVLWDFSVPHLRASSLTVINNTVYYSTNNDEMSENAVYALDANKGTLRWKTVLAGHTDQAGYLSQPLYANGLVYVITQGTGTVTALDANKGKVRWIYDSKRLDTSRTENGQVAVSNGTIYGIVANRLFMISADTGKTIRNIVQIDQDMTFLDIQIIGNTLYAHSCSIDGLIEGKPDSYIYAFDAAQGTQRWLYHSATLILQSIFLEENIYFIAETEAGQRKTTISSLNAEGRPIWHKDVLNNGRSKLVAGNGLLSLGYDVYDVQKNKNTSYLLTLHSENGAQAWIKKVDAAPELIQNGILYTGLRPCQIGAFNPEKSNELWHQQYCVPTNNRDRSTPDFVVVP</sequence>
<evidence type="ECO:0000313" key="3">
    <source>
        <dbReference type="EMBL" id="GHO47374.1"/>
    </source>
</evidence>
<dbReference type="SMART" id="SM00564">
    <property type="entry name" value="PQQ"/>
    <property type="match status" value="5"/>
</dbReference>
<dbReference type="Gene3D" id="2.40.10.480">
    <property type="match status" value="2"/>
</dbReference>
<dbReference type="InterPro" id="IPR015943">
    <property type="entry name" value="WD40/YVTN_repeat-like_dom_sf"/>
</dbReference>
<evidence type="ECO:0000256" key="1">
    <source>
        <dbReference type="SAM" id="Phobius"/>
    </source>
</evidence>
<dbReference type="Pfam" id="PF13360">
    <property type="entry name" value="PQQ_2"/>
    <property type="match status" value="2"/>
</dbReference>
<keyword evidence="4" id="KW-1185">Reference proteome</keyword>
<feature type="transmembrane region" description="Helical" evidence="1">
    <location>
        <begin position="15"/>
        <end position="37"/>
    </location>
</feature>
<organism evidence="3 4">
    <name type="scientific">Ktedonospora formicarum</name>
    <dbReference type="NCBI Taxonomy" id="2778364"/>
    <lineage>
        <taxon>Bacteria</taxon>
        <taxon>Bacillati</taxon>
        <taxon>Chloroflexota</taxon>
        <taxon>Ktedonobacteria</taxon>
        <taxon>Ktedonobacterales</taxon>
        <taxon>Ktedonobacteraceae</taxon>
        <taxon>Ktedonospora</taxon>
    </lineage>
</organism>
<feature type="domain" description="Pyrrolo-quinoline quinone repeat" evidence="2">
    <location>
        <begin position="262"/>
        <end position="415"/>
    </location>
</feature>
<keyword evidence="1" id="KW-0812">Transmembrane</keyword>
<dbReference type="AlphaFoldDB" id="A0A8J3I8J0"/>